<evidence type="ECO:0000313" key="1">
    <source>
        <dbReference type="EMBL" id="OAE20595.1"/>
    </source>
</evidence>
<reference evidence="1" key="1">
    <citation type="submission" date="2016-03" db="EMBL/GenBank/DDBJ databases">
        <title>Mechanisms controlling the formation of the plant cell surface in tip-growing cells are functionally conserved among land plants.</title>
        <authorList>
            <person name="Honkanen S."/>
            <person name="Jones V.A."/>
            <person name="Morieri G."/>
            <person name="Champion C."/>
            <person name="Hetherington A.J."/>
            <person name="Kelly S."/>
            <person name="Saint-Marcoux D."/>
            <person name="Proust H."/>
            <person name="Prescott H."/>
            <person name="Dolan L."/>
        </authorList>
    </citation>
    <scope>NUCLEOTIDE SEQUENCE [LARGE SCALE GENOMIC DNA]</scope>
    <source>
        <tissue evidence="1">Whole gametophyte</tissue>
    </source>
</reference>
<dbReference type="Proteomes" id="UP000077202">
    <property type="component" value="Unassembled WGS sequence"/>
</dbReference>
<gene>
    <name evidence="1" type="ORF">AXG93_517s1080</name>
</gene>
<sequence length="226" mass="24880">MSAQDAHFLQLGGPAEQSLRDADSAELTVSLNQCRRASKSERGTIAEVLVKENDVLSITFEDSSLQRSRFRSGCHFIRADEELTCLSIARNEGVRHLRLNSILEGLRDMTYQQTFYSAMELGGLLAVPLLKGLKQQTNPRFVKEEMVTCASVPTFGKSCTTAKRLSTEPLTCSVWAATKKGKRVEQGNILASVKKPDFPSPTGLGIAEKNQQLFESSIVTFGLTIH</sequence>
<keyword evidence="2" id="KW-1185">Reference proteome</keyword>
<comment type="caution">
    <text evidence="1">The sequence shown here is derived from an EMBL/GenBank/DDBJ whole genome shotgun (WGS) entry which is preliminary data.</text>
</comment>
<dbReference type="AlphaFoldDB" id="A0A176VKX1"/>
<dbReference type="EMBL" id="LVLJ01003592">
    <property type="protein sequence ID" value="OAE20595.1"/>
    <property type="molecule type" value="Genomic_DNA"/>
</dbReference>
<organism evidence="1 2">
    <name type="scientific">Marchantia polymorpha subsp. ruderalis</name>
    <dbReference type="NCBI Taxonomy" id="1480154"/>
    <lineage>
        <taxon>Eukaryota</taxon>
        <taxon>Viridiplantae</taxon>
        <taxon>Streptophyta</taxon>
        <taxon>Embryophyta</taxon>
        <taxon>Marchantiophyta</taxon>
        <taxon>Marchantiopsida</taxon>
        <taxon>Marchantiidae</taxon>
        <taxon>Marchantiales</taxon>
        <taxon>Marchantiaceae</taxon>
        <taxon>Marchantia</taxon>
    </lineage>
</organism>
<evidence type="ECO:0000313" key="2">
    <source>
        <dbReference type="Proteomes" id="UP000077202"/>
    </source>
</evidence>
<name>A0A176VKX1_MARPO</name>
<proteinExistence type="predicted"/>
<accession>A0A176VKX1</accession>
<protein>
    <submittedName>
        <fullName evidence="1">Uncharacterized protein</fullName>
    </submittedName>
</protein>